<accession>A0A9N9C2Y4</accession>
<reference evidence="1" key="1">
    <citation type="submission" date="2021-06" db="EMBL/GenBank/DDBJ databases">
        <authorList>
            <person name="Kallberg Y."/>
            <person name="Tangrot J."/>
            <person name="Rosling A."/>
        </authorList>
    </citation>
    <scope>NUCLEOTIDE SEQUENCE</scope>
    <source>
        <strain evidence="1">87-6 pot B 2015</strain>
    </source>
</reference>
<keyword evidence="2" id="KW-1185">Reference proteome</keyword>
<dbReference type="EMBL" id="CAJVPP010002047">
    <property type="protein sequence ID" value="CAG8584937.1"/>
    <property type="molecule type" value="Genomic_DNA"/>
</dbReference>
<dbReference type="AlphaFoldDB" id="A0A9N9C2Y4"/>
<sequence length="58" mass="6224">MAKFNKGDKVGHGNNKVGYILKVLGLDQSNKQSYVVGDSPTTKVDDGTIISEDKLTAK</sequence>
<dbReference type="Proteomes" id="UP000789375">
    <property type="component" value="Unassembled WGS sequence"/>
</dbReference>
<gene>
    <name evidence="1" type="ORF">FMOSSE_LOCUS8141</name>
</gene>
<name>A0A9N9C2Y4_FUNMO</name>
<organism evidence="1 2">
    <name type="scientific">Funneliformis mosseae</name>
    <name type="common">Endomycorrhizal fungus</name>
    <name type="synonym">Glomus mosseae</name>
    <dbReference type="NCBI Taxonomy" id="27381"/>
    <lineage>
        <taxon>Eukaryota</taxon>
        <taxon>Fungi</taxon>
        <taxon>Fungi incertae sedis</taxon>
        <taxon>Mucoromycota</taxon>
        <taxon>Glomeromycotina</taxon>
        <taxon>Glomeromycetes</taxon>
        <taxon>Glomerales</taxon>
        <taxon>Glomeraceae</taxon>
        <taxon>Funneliformis</taxon>
    </lineage>
</organism>
<evidence type="ECO:0000313" key="2">
    <source>
        <dbReference type="Proteomes" id="UP000789375"/>
    </source>
</evidence>
<protein>
    <submittedName>
        <fullName evidence="1">2288_t:CDS:1</fullName>
    </submittedName>
</protein>
<proteinExistence type="predicted"/>
<evidence type="ECO:0000313" key="1">
    <source>
        <dbReference type="EMBL" id="CAG8584937.1"/>
    </source>
</evidence>
<comment type="caution">
    <text evidence="1">The sequence shown here is derived from an EMBL/GenBank/DDBJ whole genome shotgun (WGS) entry which is preliminary data.</text>
</comment>